<evidence type="ECO:0000313" key="10">
    <source>
        <dbReference type="EMBL" id="KAK3951731.1"/>
    </source>
</evidence>
<dbReference type="InterPro" id="IPR036396">
    <property type="entry name" value="Cyt_P450_sf"/>
</dbReference>
<dbReference type="GO" id="GO:0016705">
    <property type="term" value="F:oxidoreductase activity, acting on paired donors, with incorporation or reduction of molecular oxygen"/>
    <property type="evidence" value="ECO:0007669"/>
    <property type="project" value="InterPro"/>
</dbReference>
<dbReference type="PROSITE" id="PS00086">
    <property type="entry name" value="CYTOCHROME_P450"/>
    <property type="match status" value="1"/>
</dbReference>
<proteinExistence type="inferred from homology"/>
<evidence type="ECO:0000256" key="5">
    <source>
        <dbReference type="ARBA" id="ARBA00023004"/>
    </source>
</evidence>
<keyword evidence="6" id="KW-0045">Antibiotic biosynthesis</keyword>
<dbReference type="Pfam" id="PF00067">
    <property type="entry name" value="p450"/>
    <property type="match status" value="2"/>
</dbReference>
<evidence type="ECO:0000256" key="1">
    <source>
        <dbReference type="ARBA" id="ARBA00004792"/>
    </source>
</evidence>
<evidence type="ECO:0000256" key="6">
    <source>
        <dbReference type="ARBA" id="ARBA00023194"/>
    </source>
</evidence>
<dbReference type="Gene3D" id="1.10.630.10">
    <property type="entry name" value="Cytochrome P450"/>
    <property type="match status" value="1"/>
</dbReference>
<dbReference type="GO" id="GO:0020037">
    <property type="term" value="F:heme binding"/>
    <property type="evidence" value="ECO:0007669"/>
    <property type="project" value="InterPro"/>
</dbReference>
<dbReference type="CDD" id="cd11065">
    <property type="entry name" value="CYP64-like"/>
    <property type="match status" value="1"/>
</dbReference>
<evidence type="ECO:0000256" key="3">
    <source>
        <dbReference type="ARBA" id="ARBA00022723"/>
    </source>
</evidence>
<dbReference type="PANTHER" id="PTHR46300:SF5">
    <property type="entry name" value="CYTOCHROME P450"/>
    <property type="match status" value="1"/>
</dbReference>
<dbReference type="GO" id="GO:0004497">
    <property type="term" value="F:monooxygenase activity"/>
    <property type="evidence" value="ECO:0007669"/>
    <property type="project" value="UniProtKB-KW"/>
</dbReference>
<dbReference type="InterPro" id="IPR050364">
    <property type="entry name" value="Cytochrome_P450_fung"/>
</dbReference>
<keyword evidence="3 7" id="KW-0479">Metal-binding</keyword>
<evidence type="ECO:0000313" key="11">
    <source>
        <dbReference type="Proteomes" id="UP001303222"/>
    </source>
</evidence>
<keyword evidence="7 8" id="KW-0349">Heme</keyword>
<dbReference type="InterPro" id="IPR017972">
    <property type="entry name" value="Cyt_P450_CS"/>
</dbReference>
<keyword evidence="5 7" id="KW-0408">Iron</keyword>
<comment type="cofactor">
    <cofactor evidence="7">
        <name>heme</name>
        <dbReference type="ChEBI" id="CHEBI:30413"/>
    </cofactor>
</comment>
<dbReference type="SUPFAM" id="SSF48264">
    <property type="entry name" value="Cytochrome P450"/>
    <property type="match status" value="1"/>
</dbReference>
<comment type="similarity">
    <text evidence="2 8">Belongs to the cytochrome P450 family.</text>
</comment>
<evidence type="ECO:0000256" key="2">
    <source>
        <dbReference type="ARBA" id="ARBA00010617"/>
    </source>
</evidence>
<dbReference type="AlphaFoldDB" id="A0AAN6NVE8"/>
<feature type="compositionally biased region" description="Low complexity" evidence="9">
    <location>
        <begin position="12"/>
        <end position="21"/>
    </location>
</feature>
<comment type="pathway">
    <text evidence="1">Antibiotic biosynthesis.</text>
</comment>
<dbReference type="InterPro" id="IPR002401">
    <property type="entry name" value="Cyt_P450_E_grp-I"/>
</dbReference>
<comment type="caution">
    <text evidence="10">The sequence shown here is derived from an EMBL/GenBank/DDBJ whole genome shotgun (WGS) entry which is preliminary data.</text>
</comment>
<dbReference type="PANTHER" id="PTHR46300">
    <property type="entry name" value="P450, PUTATIVE (EUROFUNG)-RELATED-RELATED"/>
    <property type="match status" value="1"/>
</dbReference>
<dbReference type="InterPro" id="IPR001128">
    <property type="entry name" value="Cyt_P450"/>
</dbReference>
<reference evidence="10" key="1">
    <citation type="journal article" date="2023" name="Mol. Phylogenet. Evol.">
        <title>Genome-scale phylogeny and comparative genomics of the fungal order Sordariales.</title>
        <authorList>
            <person name="Hensen N."/>
            <person name="Bonometti L."/>
            <person name="Westerberg I."/>
            <person name="Brannstrom I.O."/>
            <person name="Guillou S."/>
            <person name="Cros-Aarteil S."/>
            <person name="Calhoun S."/>
            <person name="Haridas S."/>
            <person name="Kuo A."/>
            <person name="Mondo S."/>
            <person name="Pangilinan J."/>
            <person name="Riley R."/>
            <person name="LaButti K."/>
            <person name="Andreopoulos B."/>
            <person name="Lipzen A."/>
            <person name="Chen C."/>
            <person name="Yan M."/>
            <person name="Daum C."/>
            <person name="Ng V."/>
            <person name="Clum A."/>
            <person name="Steindorff A."/>
            <person name="Ohm R.A."/>
            <person name="Martin F."/>
            <person name="Silar P."/>
            <person name="Natvig D.O."/>
            <person name="Lalanne C."/>
            <person name="Gautier V."/>
            <person name="Ament-Velasquez S.L."/>
            <person name="Kruys A."/>
            <person name="Hutchinson M.I."/>
            <person name="Powell A.J."/>
            <person name="Barry K."/>
            <person name="Miller A.N."/>
            <person name="Grigoriev I.V."/>
            <person name="Debuchy R."/>
            <person name="Gladieux P."/>
            <person name="Hiltunen Thoren M."/>
            <person name="Johannesson H."/>
        </authorList>
    </citation>
    <scope>NUCLEOTIDE SEQUENCE</scope>
    <source>
        <strain evidence="10">CBS 626.80</strain>
    </source>
</reference>
<dbReference type="Proteomes" id="UP001303222">
    <property type="component" value="Unassembled WGS sequence"/>
</dbReference>
<gene>
    <name evidence="10" type="ORF">QBC32DRAFT_406187</name>
</gene>
<dbReference type="GO" id="GO:0017000">
    <property type="term" value="P:antibiotic biosynthetic process"/>
    <property type="evidence" value="ECO:0007669"/>
    <property type="project" value="UniProtKB-KW"/>
</dbReference>
<dbReference type="PRINTS" id="PR00463">
    <property type="entry name" value="EP450I"/>
</dbReference>
<dbReference type="EMBL" id="MU859140">
    <property type="protein sequence ID" value="KAK3951731.1"/>
    <property type="molecule type" value="Genomic_DNA"/>
</dbReference>
<keyword evidence="4 8" id="KW-0560">Oxidoreductase</keyword>
<sequence>MNFLRGNFGTDTSSNMATSNSSAASASSASTIDFQSIAKSVDTAAGIAIGVFIAYSAYKNLSEAYRRGDPWRKFPLPPSPPGDFLLGHYRHVPEDESFRKYSEWSKKYNSDVLYFEALGTKWVVLNSYEAAHELLDVRGRKYSDRPRFVMFEEMGWAPTLTWLRLGPQWGLHRKVLAPPLTKTSVVYFQPLQKKQAMIMCKNLIENPEDWMSAVTHFAVSIMMKIAYGIDVDTPTDKWVKLAAEASEAVGKAGAPASSIMDRIPWTRHLPDWLPFMERLKYAHQNKKAIQDITERPFTKSMYDYYERYCDPIREIQECFVHKMTYQREKDARTNRQNDYHEENIKGGAATMLIAGNDTTASTVNLIILYLVKHPRVQRRAQAEVDYILLTTGIPPEPVKDYRPTTPAPWAASSSNRAGTIRLPSWADIPKFKYVNLVLQEVYRINPLSPLGIPHASVKDSNDIDPDGDDTYNGMRIPCGTIVYPNVWAMNRDEKRYREPERFFPERYLAKEEGGWGEPFPVGNFGFGRRICVGQHLAENSLLIAMAMMLATIEFDLPVGPDGNPKDFEPEFSHKGQSIVLPFEVSIKARSPVVNELLDRHILVAKMAEKAADGGKEAPPTPGI</sequence>
<organism evidence="10 11">
    <name type="scientific">Pseudoneurospora amorphoporcata</name>
    <dbReference type="NCBI Taxonomy" id="241081"/>
    <lineage>
        <taxon>Eukaryota</taxon>
        <taxon>Fungi</taxon>
        <taxon>Dikarya</taxon>
        <taxon>Ascomycota</taxon>
        <taxon>Pezizomycotina</taxon>
        <taxon>Sordariomycetes</taxon>
        <taxon>Sordariomycetidae</taxon>
        <taxon>Sordariales</taxon>
        <taxon>Sordariaceae</taxon>
        <taxon>Pseudoneurospora</taxon>
    </lineage>
</organism>
<evidence type="ECO:0000256" key="8">
    <source>
        <dbReference type="RuleBase" id="RU000461"/>
    </source>
</evidence>
<accession>A0AAN6NVE8</accession>
<keyword evidence="11" id="KW-1185">Reference proteome</keyword>
<keyword evidence="8" id="KW-0503">Monooxygenase</keyword>
<protein>
    <submittedName>
        <fullName evidence="10">Cytochrome P450</fullName>
    </submittedName>
</protein>
<dbReference type="GO" id="GO:0005506">
    <property type="term" value="F:iron ion binding"/>
    <property type="evidence" value="ECO:0007669"/>
    <property type="project" value="InterPro"/>
</dbReference>
<evidence type="ECO:0000256" key="7">
    <source>
        <dbReference type="PIRSR" id="PIRSR602401-1"/>
    </source>
</evidence>
<dbReference type="PRINTS" id="PR00385">
    <property type="entry name" value="P450"/>
</dbReference>
<evidence type="ECO:0000256" key="9">
    <source>
        <dbReference type="SAM" id="MobiDB-lite"/>
    </source>
</evidence>
<reference evidence="10" key="2">
    <citation type="submission" date="2023-06" db="EMBL/GenBank/DDBJ databases">
        <authorList>
            <consortium name="Lawrence Berkeley National Laboratory"/>
            <person name="Mondo S.J."/>
            <person name="Hensen N."/>
            <person name="Bonometti L."/>
            <person name="Westerberg I."/>
            <person name="Brannstrom I.O."/>
            <person name="Guillou S."/>
            <person name="Cros-Aarteil S."/>
            <person name="Calhoun S."/>
            <person name="Haridas S."/>
            <person name="Kuo A."/>
            <person name="Pangilinan J."/>
            <person name="Riley R."/>
            <person name="Labutti K."/>
            <person name="Andreopoulos B."/>
            <person name="Lipzen A."/>
            <person name="Chen C."/>
            <person name="Yanf M."/>
            <person name="Daum C."/>
            <person name="Ng V."/>
            <person name="Clum A."/>
            <person name="Steindorff A."/>
            <person name="Ohm R."/>
            <person name="Martin F."/>
            <person name="Silar P."/>
            <person name="Natvig D."/>
            <person name="Lalanne C."/>
            <person name="Gautier V."/>
            <person name="Ament-Velasquez S.L."/>
            <person name="Kruys A."/>
            <person name="Hutchinson M.I."/>
            <person name="Powell A.J."/>
            <person name="Barry K."/>
            <person name="Miller A.N."/>
            <person name="Grigoriev I.V."/>
            <person name="Debuchy R."/>
            <person name="Gladieux P."/>
            <person name="Thoren M.H."/>
            <person name="Johannesson H."/>
        </authorList>
    </citation>
    <scope>NUCLEOTIDE SEQUENCE</scope>
    <source>
        <strain evidence="10">CBS 626.80</strain>
    </source>
</reference>
<name>A0AAN6NVE8_9PEZI</name>
<feature type="binding site" description="axial binding residue" evidence="7">
    <location>
        <position position="531"/>
    </location>
    <ligand>
        <name>heme</name>
        <dbReference type="ChEBI" id="CHEBI:30413"/>
    </ligand>
    <ligandPart>
        <name>Fe</name>
        <dbReference type="ChEBI" id="CHEBI:18248"/>
    </ligandPart>
</feature>
<feature type="region of interest" description="Disordered" evidence="9">
    <location>
        <begin position="1"/>
        <end position="21"/>
    </location>
</feature>
<evidence type="ECO:0000256" key="4">
    <source>
        <dbReference type="ARBA" id="ARBA00023002"/>
    </source>
</evidence>